<sequence>MIGSKKHIDNSDLDVKYVNKFLGILAFEIWYRLFITKEMSSNTILD</sequence>
<name>A0A075GHB5_9ARCH</name>
<accession>A0A075GHB5</accession>
<evidence type="ECO:0000313" key="1">
    <source>
        <dbReference type="EMBL" id="AIF00973.1"/>
    </source>
</evidence>
<reference evidence="1" key="1">
    <citation type="journal article" date="2014" name="Genome Biol. Evol.">
        <title>Pangenome evidence for extensive interdomain horizontal transfer affecting lineage core and shell genes in uncultured planktonic thaumarchaeota and euryarchaeota.</title>
        <authorList>
            <person name="Deschamps P."/>
            <person name="Zivanovic Y."/>
            <person name="Moreira D."/>
            <person name="Rodriguez-Valera F."/>
            <person name="Lopez-Garcia P."/>
        </authorList>
    </citation>
    <scope>NUCLEOTIDE SEQUENCE</scope>
</reference>
<proteinExistence type="predicted"/>
<organism evidence="1">
    <name type="scientific">uncultured marine thaumarchaeote KM3_13_H10</name>
    <dbReference type="NCBI Taxonomy" id="1456008"/>
    <lineage>
        <taxon>Archaea</taxon>
        <taxon>Nitrososphaerota</taxon>
        <taxon>environmental samples</taxon>
    </lineage>
</organism>
<dbReference type="AlphaFoldDB" id="A0A075GHB5"/>
<dbReference type="EMBL" id="KF900608">
    <property type="protein sequence ID" value="AIF00973.1"/>
    <property type="molecule type" value="Genomic_DNA"/>
</dbReference>
<protein>
    <submittedName>
        <fullName evidence="1">Uncharacterized protein</fullName>
    </submittedName>
</protein>